<dbReference type="InterPro" id="IPR036565">
    <property type="entry name" value="Mur-like_cat_sf"/>
</dbReference>
<sequence>MIALNANQIAQATGGRLTSTVDETQTVTSADTDSRNLVQDSLFIARRGETTDGHNFIGSARQSGARLILAERETTDAQGNIDPAVIVEDSTTAMGDLARYLVEQIRQHSETTVIGITGSVGKTSTKDALATLLATQGPTVAPQGSYNGEVGMPLTIFTAALETRYLIVEMGADRVGNIAELTNIVRPDISVVLTVGTAHAASFGSVENIAQTKGEIVEALPTGGIAVLNADDTQVTTMHNRVPVGASTMWFSAASTAPERPRVVYAADATTTENESPYFTLQYRAEDATEAEQRGFDTTAKLIGEHHTTNVLAAATAALAAGLELEAISKLLPEVGPSSAHRMARTDRSDGITILDDAYNANPESMRAGLKTLTMLGRNTGRRTWAVLGPMLELGAQHAKEHIQLGEVVVRLNIDQLVVVGAEARALYTGAINEGSWGDEVDYVLSNDEAFDLLAERARPGDIIFVKGSNGTRLWELADTLTSQDLVSHKESRK</sequence>
<evidence type="ECO:0000256" key="10">
    <source>
        <dbReference type="HAMAP-Rule" id="MF_02019"/>
    </source>
</evidence>
<evidence type="ECO:0000256" key="11">
    <source>
        <dbReference type="RuleBase" id="RU004136"/>
    </source>
</evidence>
<keyword evidence="3 10" id="KW-0132">Cell division</keyword>
<dbReference type="Gene3D" id="3.40.1190.10">
    <property type="entry name" value="Mur-like, catalytic domain"/>
    <property type="match status" value="1"/>
</dbReference>
<protein>
    <recommendedName>
        <fullName evidence="10 11">UDP-N-acetylmuramoyl-tripeptide--D-alanyl-D-alanine ligase</fullName>
        <ecNumber evidence="10 11">6.3.2.10</ecNumber>
    </recommendedName>
    <alternativeName>
        <fullName evidence="10">D-alanyl-D-alanine-adding enzyme</fullName>
    </alternativeName>
</protein>
<feature type="binding site" evidence="10">
    <location>
        <begin position="118"/>
        <end position="124"/>
    </location>
    <ligand>
        <name>ATP</name>
        <dbReference type="ChEBI" id="CHEBI:30616"/>
    </ligand>
</feature>
<evidence type="ECO:0000256" key="5">
    <source>
        <dbReference type="ARBA" id="ARBA00022840"/>
    </source>
</evidence>
<reference evidence="16" key="1">
    <citation type="journal article" date="2019" name="Int. J. Syst. Evol. Microbiol.">
        <title>The Global Catalogue of Microorganisms (GCM) 10K type strain sequencing project: providing services to taxonomists for standard genome sequencing and annotation.</title>
        <authorList>
            <consortium name="The Broad Institute Genomics Platform"/>
            <consortium name="The Broad Institute Genome Sequencing Center for Infectious Disease"/>
            <person name="Wu L."/>
            <person name="Ma J."/>
        </authorList>
    </citation>
    <scope>NUCLEOTIDE SEQUENCE [LARGE SCALE GENOMIC DNA]</scope>
    <source>
        <strain evidence="16">JCM 13595</strain>
    </source>
</reference>
<evidence type="ECO:0000259" key="13">
    <source>
        <dbReference type="Pfam" id="PF02875"/>
    </source>
</evidence>
<comment type="similarity">
    <text evidence="10">Belongs to the MurCDEF family. MurF subfamily.</text>
</comment>
<keyword evidence="9 10" id="KW-0961">Cell wall biogenesis/degradation</keyword>
<dbReference type="Gene3D" id="3.90.190.20">
    <property type="entry name" value="Mur ligase, C-terminal domain"/>
    <property type="match status" value="1"/>
</dbReference>
<evidence type="ECO:0000256" key="9">
    <source>
        <dbReference type="ARBA" id="ARBA00023316"/>
    </source>
</evidence>
<evidence type="ECO:0000259" key="14">
    <source>
        <dbReference type="Pfam" id="PF08245"/>
    </source>
</evidence>
<feature type="domain" description="Mur ligase central" evidence="14">
    <location>
        <begin position="116"/>
        <end position="318"/>
    </location>
</feature>
<dbReference type="InterPro" id="IPR000713">
    <property type="entry name" value="Mur_ligase_N"/>
</dbReference>
<keyword evidence="1 10" id="KW-0963">Cytoplasm</keyword>
<dbReference type="EC" id="6.3.2.10" evidence="10 11"/>
<keyword evidence="6 10" id="KW-0133">Cell shape</keyword>
<dbReference type="HAMAP" id="MF_02019">
    <property type="entry name" value="MurF"/>
    <property type="match status" value="1"/>
</dbReference>
<dbReference type="Pfam" id="PF08245">
    <property type="entry name" value="Mur_ligase_M"/>
    <property type="match status" value="1"/>
</dbReference>
<gene>
    <name evidence="10" type="primary">murF</name>
    <name evidence="15" type="ORF">GCM10009720_21480</name>
</gene>
<dbReference type="InterPro" id="IPR005863">
    <property type="entry name" value="UDP-N-AcMur_synth"/>
</dbReference>
<dbReference type="InterPro" id="IPR035911">
    <property type="entry name" value="MurE/MurF_N"/>
</dbReference>
<evidence type="ECO:0000256" key="3">
    <source>
        <dbReference type="ARBA" id="ARBA00022618"/>
    </source>
</evidence>
<evidence type="ECO:0000313" key="15">
    <source>
        <dbReference type="EMBL" id="GAA2040768.1"/>
    </source>
</evidence>
<dbReference type="EMBL" id="BAAAMN010000047">
    <property type="protein sequence ID" value="GAA2040768.1"/>
    <property type="molecule type" value="Genomic_DNA"/>
</dbReference>
<dbReference type="GO" id="GO:0016874">
    <property type="term" value="F:ligase activity"/>
    <property type="evidence" value="ECO:0007669"/>
    <property type="project" value="UniProtKB-KW"/>
</dbReference>
<dbReference type="InterPro" id="IPR051046">
    <property type="entry name" value="MurCDEF_CellWall_CoF430Synth"/>
</dbReference>
<dbReference type="Pfam" id="PF01225">
    <property type="entry name" value="Mur_ligase"/>
    <property type="match status" value="1"/>
</dbReference>
<dbReference type="SUPFAM" id="SSF53623">
    <property type="entry name" value="MurD-like peptide ligases, catalytic domain"/>
    <property type="match status" value="1"/>
</dbReference>
<proteinExistence type="inferred from homology"/>
<comment type="pathway">
    <text evidence="10 11">Cell wall biogenesis; peptidoglycan biosynthesis.</text>
</comment>
<keyword evidence="2 10" id="KW-0436">Ligase</keyword>
<feature type="domain" description="Mur ligase C-terminal" evidence="13">
    <location>
        <begin position="341"/>
        <end position="469"/>
    </location>
</feature>
<dbReference type="PANTHER" id="PTHR43024">
    <property type="entry name" value="UDP-N-ACETYLMURAMOYL-TRIPEPTIDE--D-ALANYL-D-ALANINE LIGASE"/>
    <property type="match status" value="1"/>
</dbReference>
<comment type="caution">
    <text evidence="15">The sequence shown here is derived from an EMBL/GenBank/DDBJ whole genome shotgun (WGS) entry which is preliminary data.</text>
</comment>
<dbReference type="PANTHER" id="PTHR43024:SF1">
    <property type="entry name" value="UDP-N-ACETYLMURAMOYL-TRIPEPTIDE--D-ALANYL-D-ALANINE LIGASE"/>
    <property type="match status" value="1"/>
</dbReference>
<evidence type="ECO:0000256" key="2">
    <source>
        <dbReference type="ARBA" id="ARBA00022598"/>
    </source>
</evidence>
<dbReference type="Gene3D" id="3.40.1390.10">
    <property type="entry name" value="MurE/MurF, N-terminal domain"/>
    <property type="match status" value="1"/>
</dbReference>
<evidence type="ECO:0000256" key="8">
    <source>
        <dbReference type="ARBA" id="ARBA00023306"/>
    </source>
</evidence>
<evidence type="ECO:0000259" key="12">
    <source>
        <dbReference type="Pfam" id="PF01225"/>
    </source>
</evidence>
<dbReference type="RefSeq" id="WP_343958475.1">
    <property type="nucleotide sequence ID" value="NZ_BAAAMN010000047.1"/>
</dbReference>
<evidence type="ECO:0000256" key="7">
    <source>
        <dbReference type="ARBA" id="ARBA00022984"/>
    </source>
</evidence>
<evidence type="ECO:0000256" key="6">
    <source>
        <dbReference type="ARBA" id="ARBA00022960"/>
    </source>
</evidence>
<feature type="domain" description="Mur ligase N-terminal catalytic" evidence="12">
    <location>
        <begin position="31"/>
        <end position="98"/>
    </location>
</feature>
<keyword evidence="8 10" id="KW-0131">Cell cycle</keyword>
<comment type="subcellular location">
    <subcellularLocation>
        <location evidence="10 11">Cytoplasm</location>
    </subcellularLocation>
</comment>
<keyword evidence="4 10" id="KW-0547">Nucleotide-binding</keyword>
<dbReference type="Pfam" id="PF02875">
    <property type="entry name" value="Mur_ligase_C"/>
    <property type="match status" value="1"/>
</dbReference>
<evidence type="ECO:0000256" key="4">
    <source>
        <dbReference type="ARBA" id="ARBA00022741"/>
    </source>
</evidence>
<evidence type="ECO:0000256" key="1">
    <source>
        <dbReference type="ARBA" id="ARBA00022490"/>
    </source>
</evidence>
<dbReference type="NCBIfam" id="TIGR01143">
    <property type="entry name" value="murF"/>
    <property type="match status" value="1"/>
</dbReference>
<dbReference type="SUPFAM" id="SSF63418">
    <property type="entry name" value="MurE/MurF N-terminal domain"/>
    <property type="match status" value="1"/>
</dbReference>
<dbReference type="Proteomes" id="UP001501461">
    <property type="component" value="Unassembled WGS sequence"/>
</dbReference>
<organism evidence="15 16">
    <name type="scientific">Yaniella flava</name>
    <dbReference type="NCBI Taxonomy" id="287930"/>
    <lineage>
        <taxon>Bacteria</taxon>
        <taxon>Bacillati</taxon>
        <taxon>Actinomycetota</taxon>
        <taxon>Actinomycetes</taxon>
        <taxon>Micrococcales</taxon>
        <taxon>Micrococcaceae</taxon>
        <taxon>Yaniella</taxon>
    </lineage>
</organism>
<name>A0ABP5GDB4_9MICC</name>
<comment type="catalytic activity">
    <reaction evidence="10 11">
        <text>D-alanyl-D-alanine + UDP-N-acetyl-alpha-D-muramoyl-L-alanyl-gamma-D-glutamyl-meso-2,6-diaminopimelate + ATP = UDP-N-acetyl-alpha-D-muramoyl-L-alanyl-gamma-D-glutamyl-meso-2,6-diaminopimeloyl-D-alanyl-D-alanine + ADP + phosphate + H(+)</text>
        <dbReference type="Rhea" id="RHEA:28374"/>
        <dbReference type="ChEBI" id="CHEBI:15378"/>
        <dbReference type="ChEBI" id="CHEBI:30616"/>
        <dbReference type="ChEBI" id="CHEBI:43474"/>
        <dbReference type="ChEBI" id="CHEBI:57822"/>
        <dbReference type="ChEBI" id="CHEBI:61386"/>
        <dbReference type="ChEBI" id="CHEBI:83905"/>
        <dbReference type="ChEBI" id="CHEBI:456216"/>
        <dbReference type="EC" id="6.3.2.10"/>
    </reaction>
</comment>
<evidence type="ECO:0000313" key="16">
    <source>
        <dbReference type="Proteomes" id="UP001501461"/>
    </source>
</evidence>
<dbReference type="InterPro" id="IPR013221">
    <property type="entry name" value="Mur_ligase_cen"/>
</dbReference>
<dbReference type="InterPro" id="IPR004101">
    <property type="entry name" value="Mur_ligase_C"/>
</dbReference>
<comment type="function">
    <text evidence="10 11">Involved in cell wall formation. Catalyzes the final step in the synthesis of UDP-N-acetylmuramoyl-pentapeptide, the precursor of murein.</text>
</comment>
<dbReference type="InterPro" id="IPR036615">
    <property type="entry name" value="Mur_ligase_C_dom_sf"/>
</dbReference>
<keyword evidence="5 10" id="KW-0067">ATP-binding</keyword>
<keyword evidence="7 10" id="KW-0573">Peptidoglycan synthesis</keyword>
<dbReference type="SUPFAM" id="SSF53244">
    <property type="entry name" value="MurD-like peptide ligases, peptide-binding domain"/>
    <property type="match status" value="1"/>
</dbReference>
<accession>A0ABP5GDB4</accession>
<keyword evidence="16" id="KW-1185">Reference proteome</keyword>